<gene>
    <name evidence="1" type="ORF">C7Y71_004310</name>
</gene>
<dbReference type="EMBL" id="CP033459">
    <property type="protein sequence ID" value="QFQ12297.1"/>
    <property type="molecule type" value="Genomic_DNA"/>
</dbReference>
<sequence length="295" mass="33828">MTACAGNGRKIKWENVDSMTYHFEGIHFQPEMQRNYSITLTPKKVSVTIDSYGSLVMREEFENTPEKFQQAINVLKANGLKPNKIKESDPYQEQGCHHLMVYSADQVVFKGYCFDGYSTFSYKEDPIKATSVFLNAVPKKIDSMVEESRKPKEKPIKKCNINWDEVDCAEYKHSTGTIAPEYYRSYLISITPDSMVLTVYDYSEKLLRHAHPNTPEAFKAFLEKCKEQGYYSTEEQDFRTGGSYEMVGFYKGNKALFKRDTEYGLSTKKGGIGQAFLAVFPESVHDAIESTMKHR</sequence>
<dbReference type="KEGG" id="alq:C7Y71_004310"/>
<reference evidence="1 2" key="1">
    <citation type="submission" date="2018-11" db="EMBL/GenBank/DDBJ databases">
        <authorList>
            <person name="Na S.W."/>
            <person name="Baik M."/>
        </authorList>
    </citation>
    <scope>NUCLEOTIDE SEQUENCE [LARGE SCALE GENOMIC DNA]</scope>
    <source>
        <strain evidence="1 2">E39</strain>
    </source>
</reference>
<dbReference type="AlphaFoldDB" id="A0A5P8E5U5"/>
<protein>
    <submittedName>
        <fullName evidence="1">Uncharacterized protein</fullName>
    </submittedName>
</protein>
<organism evidence="1 2">
    <name type="scientific">Pseudoprevotella muciniphila</name>
    <dbReference type="NCBI Taxonomy" id="2133944"/>
    <lineage>
        <taxon>Bacteria</taxon>
        <taxon>Pseudomonadati</taxon>
        <taxon>Bacteroidota</taxon>
        <taxon>Bacteroidia</taxon>
        <taxon>Bacteroidales</taxon>
        <taxon>Prevotellaceae</taxon>
        <taxon>Pseudoprevotella</taxon>
    </lineage>
</organism>
<proteinExistence type="predicted"/>
<evidence type="ECO:0000313" key="1">
    <source>
        <dbReference type="EMBL" id="QFQ12297.1"/>
    </source>
</evidence>
<evidence type="ECO:0000313" key="2">
    <source>
        <dbReference type="Proteomes" id="UP000249375"/>
    </source>
</evidence>
<keyword evidence="2" id="KW-1185">Reference proteome</keyword>
<dbReference type="Proteomes" id="UP000249375">
    <property type="component" value="Chromosome"/>
</dbReference>
<accession>A0A5P8E5U5</accession>
<name>A0A5P8E5U5_9BACT</name>